<comment type="caution">
    <text evidence="2">The sequence shown here is derived from an EMBL/GenBank/DDBJ whole genome shotgun (WGS) entry which is preliminary data.</text>
</comment>
<dbReference type="PANTHER" id="PTHR43236">
    <property type="entry name" value="ANTITOXIN HIGA1"/>
    <property type="match status" value="1"/>
</dbReference>
<accession>A0A395LZ15</accession>
<gene>
    <name evidence="2" type="ORF">D0433_09395</name>
</gene>
<dbReference type="Gene3D" id="1.10.10.2910">
    <property type="match status" value="1"/>
</dbReference>
<reference evidence="2 3" key="1">
    <citation type="journal article" date="2011" name="ISME J.">
        <title>Community ecology of hot spring cyanobacterial mats: predominant populations and their functional potential.</title>
        <authorList>
            <person name="Klatt C.G."/>
            <person name="Wood J.M."/>
            <person name="Rusch D.B."/>
            <person name="Bateson M.M."/>
            <person name="Hamamura N."/>
            <person name="Heidelberg J.F."/>
            <person name="Grossman A.R."/>
            <person name="Bhaya D."/>
            <person name="Cohan F.M."/>
            <person name="Kuhl M."/>
            <person name="Bryant D.A."/>
            <person name="Ward D.M."/>
        </authorList>
    </citation>
    <scope>NUCLEOTIDE SEQUENCE [LARGE SCALE GENOMIC DNA]</scope>
    <source>
        <strain evidence="2">OS</strain>
    </source>
</reference>
<evidence type="ECO:0000259" key="1">
    <source>
        <dbReference type="Pfam" id="PF06114"/>
    </source>
</evidence>
<evidence type="ECO:0000313" key="2">
    <source>
        <dbReference type="EMBL" id="RFM23732.1"/>
    </source>
</evidence>
<protein>
    <submittedName>
        <fullName evidence="2">ImmA/IrrE family metallo-endopeptidase</fullName>
    </submittedName>
</protein>
<organism evidence="2 3">
    <name type="scientific">Candidatus Thermochlorobacter aerophilus</name>
    <dbReference type="NCBI Taxonomy" id="1868324"/>
    <lineage>
        <taxon>Bacteria</taxon>
        <taxon>Pseudomonadati</taxon>
        <taxon>Chlorobiota</taxon>
        <taxon>Chlorobiia</taxon>
        <taxon>Chlorobiales</taxon>
        <taxon>Candidatus Thermochlorobacteriaceae</taxon>
        <taxon>Candidatus Thermochlorobacter</taxon>
    </lineage>
</organism>
<dbReference type="Proteomes" id="UP000266389">
    <property type="component" value="Unassembled WGS sequence"/>
</dbReference>
<dbReference type="PANTHER" id="PTHR43236:SF1">
    <property type="entry name" value="BLL7220 PROTEIN"/>
    <property type="match status" value="1"/>
</dbReference>
<evidence type="ECO:0000313" key="3">
    <source>
        <dbReference type="Proteomes" id="UP000266389"/>
    </source>
</evidence>
<feature type="domain" description="IrrE N-terminal-like" evidence="1">
    <location>
        <begin position="98"/>
        <end position="192"/>
    </location>
</feature>
<proteinExistence type="predicted"/>
<name>A0A395LZ15_9BACT</name>
<dbReference type="InterPro" id="IPR010359">
    <property type="entry name" value="IrrE_HExxH"/>
</dbReference>
<dbReference type="EMBL" id="PHFL01000059">
    <property type="protein sequence ID" value="RFM23732.1"/>
    <property type="molecule type" value="Genomic_DNA"/>
</dbReference>
<dbReference type="InterPro" id="IPR052345">
    <property type="entry name" value="Rad_response_metalloprotease"/>
</dbReference>
<sequence length="302" mass="34773">MSKSRCDATARKLKLNSKSSKDMTTFLIDSALSRADEIAELAEFIAEEYGTNGRVEPLSIARKKNITYSFGYYKNAFDGMLEYYEKRFHIYCNLSRVERHDSPRARFTLAHELGHYFIDEHRNALQSGFAPAHLSICEYESDNLVEREADWFASNLLMPRSYFLQRAKNFALGMPGILELQRYFQTSVTSTALRYAQIGLVPCLVMRWDFQRGLIWRFTSNDKFILQFPSPLSATRHLPENSPTLWALMNARPPQQGFFATKLSASAWFPTLNDPALRNATCVEQAIRLGQFGVLTFLYFMD</sequence>
<dbReference type="AlphaFoldDB" id="A0A395LZ15"/>
<dbReference type="Pfam" id="PF06114">
    <property type="entry name" value="Peptidase_M78"/>
    <property type="match status" value="1"/>
</dbReference>